<name>A0AAP5IF39_9CYAN</name>
<accession>A0AAP5IF39</accession>
<keyword evidence="3" id="KW-1185">Reference proteome</keyword>
<evidence type="ECO:0000313" key="3">
    <source>
        <dbReference type="Proteomes" id="UP000667802"/>
    </source>
</evidence>
<organism evidence="2 3">
    <name type="scientific">Aetokthonos hydrillicola Thurmond2011</name>
    <dbReference type="NCBI Taxonomy" id="2712845"/>
    <lineage>
        <taxon>Bacteria</taxon>
        <taxon>Bacillati</taxon>
        <taxon>Cyanobacteriota</taxon>
        <taxon>Cyanophyceae</taxon>
        <taxon>Nostocales</taxon>
        <taxon>Hapalosiphonaceae</taxon>
        <taxon>Aetokthonos</taxon>
    </lineage>
</organism>
<gene>
    <name evidence="2" type="ORF">G7B40_028250</name>
</gene>
<comment type="caution">
    <text evidence="2">The sequence shown here is derived from an EMBL/GenBank/DDBJ whole genome shotgun (WGS) entry which is preliminary data.</text>
</comment>
<dbReference type="AlphaFoldDB" id="A0AAP5IF39"/>
<reference evidence="3" key="1">
    <citation type="journal article" date="2021" name="Science">
        <title>Hunting the eagle killer: A cyanobacterial neurotoxin causes vacuolar myelinopathy.</title>
        <authorList>
            <person name="Breinlinger S."/>
            <person name="Phillips T.J."/>
            <person name="Haram B.N."/>
            <person name="Mares J."/>
            <person name="Martinez Yerena J.A."/>
            <person name="Hrouzek P."/>
            <person name="Sobotka R."/>
            <person name="Henderson W.M."/>
            <person name="Schmieder P."/>
            <person name="Williams S.M."/>
            <person name="Lauderdale J.D."/>
            <person name="Wilde H.D."/>
            <person name="Gerrin W."/>
            <person name="Kust A."/>
            <person name="Washington J.W."/>
            <person name="Wagner C."/>
            <person name="Geier B."/>
            <person name="Liebeke M."/>
            <person name="Enke H."/>
            <person name="Niedermeyer T.H.J."/>
            <person name="Wilde S.B."/>
        </authorList>
    </citation>
    <scope>NUCLEOTIDE SEQUENCE [LARGE SCALE GENOMIC DNA]</scope>
    <source>
        <strain evidence="3">Thurmond2011</strain>
    </source>
</reference>
<sequence>MFQLLYPRILHALQPILAPICFLTIWASIVFLLWSIWMAAQDGIPTLKRLHQVPCANCQFFTGEYRLKCPLHPTFALTEEAIDCSDFRFKNRRV</sequence>
<evidence type="ECO:0000313" key="2">
    <source>
        <dbReference type="EMBL" id="MDR9898423.1"/>
    </source>
</evidence>
<dbReference type="RefSeq" id="WP_208352601.1">
    <property type="nucleotide sequence ID" value="NZ_JAALHA020000017.1"/>
</dbReference>
<proteinExistence type="predicted"/>
<protein>
    <submittedName>
        <fullName evidence="2">Uncharacterized protein</fullName>
    </submittedName>
</protein>
<feature type="transmembrane region" description="Helical" evidence="1">
    <location>
        <begin position="16"/>
        <end position="40"/>
    </location>
</feature>
<dbReference type="EMBL" id="JAALHA020000017">
    <property type="protein sequence ID" value="MDR9898423.1"/>
    <property type="molecule type" value="Genomic_DNA"/>
</dbReference>
<keyword evidence="1" id="KW-0472">Membrane</keyword>
<keyword evidence="1" id="KW-0812">Transmembrane</keyword>
<keyword evidence="1" id="KW-1133">Transmembrane helix</keyword>
<evidence type="ECO:0000256" key="1">
    <source>
        <dbReference type="SAM" id="Phobius"/>
    </source>
</evidence>
<dbReference type="Proteomes" id="UP000667802">
    <property type="component" value="Unassembled WGS sequence"/>
</dbReference>